<dbReference type="EMBL" id="BMYU01000002">
    <property type="protein sequence ID" value="GGX36176.1"/>
    <property type="molecule type" value="Genomic_DNA"/>
</dbReference>
<dbReference type="InterPro" id="IPR011990">
    <property type="entry name" value="TPR-like_helical_dom_sf"/>
</dbReference>
<organism evidence="1 2">
    <name type="scientific">Undibacterium squillarum</name>
    <dbReference type="NCBI Taxonomy" id="1131567"/>
    <lineage>
        <taxon>Bacteria</taxon>
        <taxon>Pseudomonadati</taxon>
        <taxon>Pseudomonadota</taxon>
        <taxon>Betaproteobacteria</taxon>
        <taxon>Burkholderiales</taxon>
        <taxon>Oxalobacteraceae</taxon>
        <taxon>Undibacterium</taxon>
    </lineage>
</organism>
<comment type="caution">
    <text evidence="1">The sequence shown here is derived from an EMBL/GenBank/DDBJ whole genome shotgun (WGS) entry which is preliminary data.</text>
</comment>
<dbReference type="InterPro" id="IPR006597">
    <property type="entry name" value="Sel1-like"/>
</dbReference>
<sequence>MNLDESYIDSLREKAEQALTVGDILKVILIFQEMEQAGVWQITARIAELYETGYKHHKCEFKRDLEEAAKWYRKSIFESDDPIAHLGLGRMYFEGSVTVKRDVSQAQIHLNKAYINDVPQAGIYLGIMSMFGVGSEKNLEEAEQFFLTAATGGFPLAYRYLASIAISSGKVFRAIKMLIKEFFLTMRLKIQDRNHPNLWGVGKG</sequence>
<evidence type="ECO:0000313" key="1">
    <source>
        <dbReference type="EMBL" id="GGX36176.1"/>
    </source>
</evidence>
<proteinExistence type="predicted"/>
<dbReference type="Proteomes" id="UP000653343">
    <property type="component" value="Unassembled WGS sequence"/>
</dbReference>
<reference evidence="2" key="1">
    <citation type="journal article" date="2019" name="Int. J. Syst. Evol. Microbiol.">
        <title>The Global Catalogue of Microorganisms (GCM) 10K type strain sequencing project: providing services to taxonomists for standard genome sequencing and annotation.</title>
        <authorList>
            <consortium name="The Broad Institute Genomics Platform"/>
            <consortium name="The Broad Institute Genome Sequencing Center for Infectious Disease"/>
            <person name="Wu L."/>
            <person name="Ma J."/>
        </authorList>
    </citation>
    <scope>NUCLEOTIDE SEQUENCE [LARGE SCALE GENOMIC DNA]</scope>
    <source>
        <strain evidence="2">KCTC 23917</strain>
    </source>
</reference>
<dbReference type="PANTHER" id="PTHR11102">
    <property type="entry name" value="SEL-1-LIKE PROTEIN"/>
    <property type="match status" value="1"/>
</dbReference>
<dbReference type="InterPro" id="IPR050767">
    <property type="entry name" value="Sel1_AlgK"/>
</dbReference>
<protein>
    <recommendedName>
        <fullName evidence="3">Sel1 repeat family protein</fullName>
    </recommendedName>
</protein>
<accession>A0ABQ2XXE3</accession>
<dbReference type="Pfam" id="PF08238">
    <property type="entry name" value="Sel1"/>
    <property type="match status" value="3"/>
</dbReference>
<dbReference type="SUPFAM" id="SSF81901">
    <property type="entry name" value="HCP-like"/>
    <property type="match status" value="1"/>
</dbReference>
<dbReference type="RefSeq" id="WP_189356162.1">
    <property type="nucleotide sequence ID" value="NZ_BMYU01000002.1"/>
</dbReference>
<dbReference type="PANTHER" id="PTHR11102:SF147">
    <property type="entry name" value="SEL1L ADAPTOR SUBUNIT OF ERAD E3 UBIQUITIN LIGASE"/>
    <property type="match status" value="1"/>
</dbReference>
<evidence type="ECO:0008006" key="3">
    <source>
        <dbReference type="Google" id="ProtNLM"/>
    </source>
</evidence>
<name>A0ABQ2XXE3_9BURK</name>
<gene>
    <name evidence="1" type="ORF">GCM10010946_12260</name>
</gene>
<evidence type="ECO:0000313" key="2">
    <source>
        <dbReference type="Proteomes" id="UP000653343"/>
    </source>
</evidence>
<dbReference type="SMART" id="SM00671">
    <property type="entry name" value="SEL1"/>
    <property type="match status" value="3"/>
</dbReference>
<keyword evidence="2" id="KW-1185">Reference proteome</keyword>
<dbReference type="Gene3D" id="1.25.40.10">
    <property type="entry name" value="Tetratricopeptide repeat domain"/>
    <property type="match status" value="1"/>
</dbReference>